<feature type="region of interest" description="Disordered" evidence="1">
    <location>
        <begin position="1"/>
        <end position="80"/>
    </location>
</feature>
<proteinExistence type="predicted"/>
<evidence type="ECO:0000256" key="1">
    <source>
        <dbReference type="SAM" id="MobiDB-lite"/>
    </source>
</evidence>
<dbReference type="SMART" id="SM00262">
    <property type="entry name" value="GEL"/>
    <property type="match status" value="1"/>
</dbReference>
<dbReference type="STRING" id="269621.A0A238FCE5"/>
<feature type="compositionally biased region" description="Polar residues" evidence="1">
    <location>
        <begin position="328"/>
        <end position="343"/>
    </location>
</feature>
<name>A0A238FCE5_9BASI</name>
<accession>A0A238FCE5</accession>
<feature type="compositionally biased region" description="Polar residues" evidence="1">
    <location>
        <begin position="374"/>
        <end position="396"/>
    </location>
</feature>
<dbReference type="EMBL" id="FMSP01000007">
    <property type="protein sequence ID" value="SCV71502.1"/>
    <property type="molecule type" value="Genomic_DNA"/>
</dbReference>
<feature type="compositionally biased region" description="Polar residues" evidence="1">
    <location>
        <begin position="506"/>
        <end position="532"/>
    </location>
</feature>
<evidence type="ECO:0000313" key="2">
    <source>
        <dbReference type="EMBL" id="SCV71502.1"/>
    </source>
</evidence>
<dbReference type="Proteomes" id="UP000198372">
    <property type="component" value="Unassembled WGS sequence"/>
</dbReference>
<feature type="region of interest" description="Disordered" evidence="1">
    <location>
        <begin position="173"/>
        <end position="192"/>
    </location>
</feature>
<dbReference type="SUPFAM" id="SSF55753">
    <property type="entry name" value="Actin depolymerizing proteins"/>
    <property type="match status" value="1"/>
</dbReference>
<feature type="compositionally biased region" description="Pro residues" evidence="1">
    <location>
        <begin position="546"/>
        <end position="556"/>
    </location>
</feature>
<dbReference type="GO" id="GO:0051015">
    <property type="term" value="F:actin filament binding"/>
    <property type="evidence" value="ECO:0007669"/>
    <property type="project" value="InterPro"/>
</dbReference>
<feature type="compositionally biased region" description="Low complexity" evidence="1">
    <location>
        <begin position="557"/>
        <end position="584"/>
    </location>
</feature>
<feature type="compositionally biased region" description="Polar residues" evidence="1">
    <location>
        <begin position="57"/>
        <end position="79"/>
    </location>
</feature>
<feature type="compositionally biased region" description="Basic and acidic residues" evidence="1">
    <location>
        <begin position="352"/>
        <end position="372"/>
    </location>
</feature>
<dbReference type="OrthoDB" id="6375767at2759"/>
<feature type="region of interest" description="Disordered" evidence="1">
    <location>
        <begin position="504"/>
        <end position="589"/>
    </location>
</feature>
<keyword evidence="3" id="KW-1185">Reference proteome</keyword>
<protein>
    <submittedName>
        <fullName evidence="2">BQ2448_3090 protein</fullName>
    </submittedName>
</protein>
<feature type="compositionally biased region" description="Polar residues" evidence="1">
    <location>
        <begin position="10"/>
        <end position="20"/>
    </location>
</feature>
<reference evidence="3" key="1">
    <citation type="submission" date="2016-09" db="EMBL/GenBank/DDBJ databases">
        <authorList>
            <person name="Jeantristanb JTB J.-T."/>
            <person name="Ricardo R."/>
        </authorList>
    </citation>
    <scope>NUCLEOTIDE SEQUENCE [LARGE SCALE GENOMIC DNA]</scope>
</reference>
<feature type="region of interest" description="Disordered" evidence="1">
    <location>
        <begin position="202"/>
        <end position="224"/>
    </location>
</feature>
<dbReference type="InterPro" id="IPR007122">
    <property type="entry name" value="Villin/Gelsolin"/>
</dbReference>
<feature type="region of interest" description="Disordered" evidence="1">
    <location>
        <begin position="93"/>
        <end position="141"/>
    </location>
</feature>
<feature type="region of interest" description="Disordered" evidence="1">
    <location>
        <begin position="283"/>
        <end position="307"/>
    </location>
</feature>
<dbReference type="Gene3D" id="3.40.20.10">
    <property type="entry name" value="Severin"/>
    <property type="match status" value="1"/>
</dbReference>
<gene>
    <name evidence="2" type="ORF">BQ2448_3090</name>
</gene>
<sequence>MDHDHFSAYQEASQVHSASTAAHKPVSSPLPPVALPTFPSASVSPGASKYHTRRQSQHLGNQQGISPSISASPRLGSTFSAGVGSTAVAAAQSGMSNDAAAHQGGDASLEEEIERSRQERLKRRTLVSTPSNGDSYDPRDTASARDNIMALASRGTQPSAGANGGASLASFMSGATKAPPRHRIGTGMTEQEKEETERLEKEMEVTRSKWKNANAEPTPSAPTGVSLATLMKGNKADESSVKVGVASRWGQTVEKEGVGTRAHDATGLPQQREAAAMSLAAMMGSKASGPRLNQPAPQVASEEGPAHARREFVGAYALPGMVAANSPGLRSQTAQQVDSSPSDGTDFAPRPDAAKRSSVLDRWNRDTPDRDAASTATPPAKQNCTPLPVTNTSTVPAPSAPSRGWSGPPVGVKDTPHAAPKSAPVRQAGPAEPGYTRGTALPGMISPSPSTAASVEPVPAISRPSSPTSVRSVVAQWGHASQPSQTTATLAALSIKESYGIKVASPRTSPVMSNRTLPSMPNESAAPTSQKNDFLPSQVPTQARHPSPPVAQPAPAPSAKKMPQFSSSVAPAAAPQSSQDKSASNPGTLISSAHSKAVQAAVALALNTPSPTRLPPGTAASTDVYSLLTQDSNPIDHNHMFYRTEILAVVHRQASPDSTTVFVWIGDETPPMGHRVEGKINEILKREGVQEAQRLRYRQETKALGEVFGDQLTICRGLRDDFDHLATRLYSVQTVDEVAFIEEQDLTSRSICSGHCTVFSIVGEVYAWMGVASNAQEQEACFEFAESIADGRQVTVLQQGKETAYFWHGLDGLEIASSYYWRFRPLLPPPVSVIAFESTSSIRRIEPIDLPKHHVSLVDGGFAEHWIVVPAMCRGKKAEIEVAMAAAEELASRWKERGFGFKQAVHVLCAPSKLPIDLPHLARQLDFHKLNGDEKPSKMNVLTLEEARAQLL</sequence>
<feature type="region of interest" description="Disordered" evidence="1">
    <location>
        <begin position="323"/>
        <end position="466"/>
    </location>
</feature>
<dbReference type="InterPro" id="IPR029006">
    <property type="entry name" value="ADF-H/Gelsolin-like_dom_sf"/>
</dbReference>
<dbReference type="AlphaFoldDB" id="A0A238FCE5"/>
<organism evidence="2 3">
    <name type="scientific">Microbotryum intermedium</name>
    <dbReference type="NCBI Taxonomy" id="269621"/>
    <lineage>
        <taxon>Eukaryota</taxon>
        <taxon>Fungi</taxon>
        <taxon>Dikarya</taxon>
        <taxon>Basidiomycota</taxon>
        <taxon>Pucciniomycotina</taxon>
        <taxon>Microbotryomycetes</taxon>
        <taxon>Microbotryales</taxon>
        <taxon>Microbotryaceae</taxon>
        <taxon>Microbotryum</taxon>
    </lineage>
</organism>
<evidence type="ECO:0000313" key="3">
    <source>
        <dbReference type="Proteomes" id="UP000198372"/>
    </source>
</evidence>